<evidence type="ECO:0000256" key="2">
    <source>
        <dbReference type="ARBA" id="ARBA00023315"/>
    </source>
</evidence>
<keyword evidence="2" id="KW-0012">Acyltransferase</keyword>
<evidence type="ECO:0000313" key="5">
    <source>
        <dbReference type="EMBL" id="OLZ65282.1"/>
    </source>
</evidence>
<gene>
    <name evidence="5" type="ORF">AVW11_17140</name>
</gene>
<feature type="domain" description="N-acetyltransferase" evidence="4">
    <location>
        <begin position="24"/>
        <end position="167"/>
    </location>
</feature>
<protein>
    <submittedName>
        <fullName evidence="5">GNAT family N-acetyltransferase</fullName>
    </submittedName>
</protein>
<accession>A0ABX3G3T9</accession>
<name>A0ABX3G3T9_9ACTN</name>
<dbReference type="RefSeq" id="WP_076044592.1">
    <property type="nucleotide sequence ID" value="NZ_MQUR01000036.1"/>
</dbReference>
<reference evidence="5 6" key="1">
    <citation type="submission" date="2016-01" db="EMBL/GenBank/DDBJ databases">
        <title>Streptomyces amritsarensis strain MTCC 11845 genome sequencing and assembly.</title>
        <authorList>
            <person name="Sharma D."/>
            <person name="Nair G.R."/>
            <person name="Kaur G."/>
            <person name="Manhas R.K."/>
            <person name="Mayilraj S."/>
        </authorList>
    </citation>
    <scope>NUCLEOTIDE SEQUENCE [LARGE SCALE GENOMIC DNA]</scope>
    <source>
        <strain evidence="5 6">MTCC 11845</strain>
    </source>
</reference>
<evidence type="ECO:0000256" key="3">
    <source>
        <dbReference type="SAM" id="MobiDB-lite"/>
    </source>
</evidence>
<comment type="caution">
    <text evidence="5">The sequence shown here is derived from an EMBL/GenBank/DDBJ whole genome shotgun (WGS) entry which is preliminary data.</text>
</comment>
<dbReference type="EMBL" id="MQUR01000036">
    <property type="protein sequence ID" value="OLZ65282.1"/>
    <property type="molecule type" value="Genomic_DNA"/>
</dbReference>
<dbReference type="PANTHER" id="PTHR43877:SF2">
    <property type="entry name" value="AMINOALKYLPHOSPHONATE N-ACETYLTRANSFERASE-RELATED"/>
    <property type="match status" value="1"/>
</dbReference>
<feature type="region of interest" description="Disordered" evidence="3">
    <location>
        <begin position="162"/>
        <end position="184"/>
    </location>
</feature>
<sequence>MTMHPTAVLVRRPGHLTGEDEGLAALLAAYHLQTEAEKGLPAKDAAQLPARYRAEIQDPQTAFAGATVCLALDGGVAMGCVVVTAPAGGRAEIKRLWTDPAHRGRGMASALVHEALSHCAANGVTTVRLSVWHWRTAAIALYERLGFRVTDSWDAREGLICMERSGQPGPGTPTHRVRRSPDRP</sequence>
<dbReference type="CDD" id="cd04301">
    <property type="entry name" value="NAT_SF"/>
    <property type="match status" value="1"/>
</dbReference>
<dbReference type="InterPro" id="IPR000182">
    <property type="entry name" value="GNAT_dom"/>
</dbReference>
<proteinExistence type="predicted"/>
<keyword evidence="6" id="KW-1185">Reference proteome</keyword>
<organism evidence="5 6">
    <name type="scientific">Streptomyces amritsarensis</name>
    <dbReference type="NCBI Taxonomy" id="681158"/>
    <lineage>
        <taxon>Bacteria</taxon>
        <taxon>Bacillati</taxon>
        <taxon>Actinomycetota</taxon>
        <taxon>Actinomycetes</taxon>
        <taxon>Kitasatosporales</taxon>
        <taxon>Streptomycetaceae</taxon>
        <taxon>Streptomyces</taxon>
    </lineage>
</organism>
<dbReference type="Gene3D" id="3.40.630.30">
    <property type="match status" value="1"/>
</dbReference>
<dbReference type="PANTHER" id="PTHR43877">
    <property type="entry name" value="AMINOALKYLPHOSPHONATE N-ACETYLTRANSFERASE-RELATED-RELATED"/>
    <property type="match status" value="1"/>
</dbReference>
<dbReference type="PROSITE" id="PS51186">
    <property type="entry name" value="GNAT"/>
    <property type="match status" value="1"/>
</dbReference>
<keyword evidence="1" id="KW-0808">Transferase</keyword>
<evidence type="ECO:0000313" key="6">
    <source>
        <dbReference type="Proteomes" id="UP000187151"/>
    </source>
</evidence>
<dbReference type="InterPro" id="IPR016181">
    <property type="entry name" value="Acyl_CoA_acyltransferase"/>
</dbReference>
<dbReference type="InterPro" id="IPR050832">
    <property type="entry name" value="Bact_Acetyltransf"/>
</dbReference>
<evidence type="ECO:0000256" key="1">
    <source>
        <dbReference type="ARBA" id="ARBA00022679"/>
    </source>
</evidence>
<dbReference type="Pfam" id="PF00583">
    <property type="entry name" value="Acetyltransf_1"/>
    <property type="match status" value="1"/>
</dbReference>
<dbReference type="Proteomes" id="UP000187151">
    <property type="component" value="Unassembled WGS sequence"/>
</dbReference>
<dbReference type="SUPFAM" id="SSF55729">
    <property type="entry name" value="Acyl-CoA N-acyltransferases (Nat)"/>
    <property type="match status" value="1"/>
</dbReference>
<evidence type="ECO:0000259" key="4">
    <source>
        <dbReference type="PROSITE" id="PS51186"/>
    </source>
</evidence>